<evidence type="ECO:0000313" key="4">
    <source>
        <dbReference type="Proteomes" id="UP000663671"/>
    </source>
</evidence>
<dbReference type="VEuPathDB" id="FungiDB:I7I51_08687"/>
<dbReference type="PANTHER" id="PTHR13980">
    <property type="entry name" value="CDC68 RELATED"/>
    <property type="match status" value="1"/>
</dbReference>
<dbReference type="AlphaFoldDB" id="A0A8A1M3K5"/>
<dbReference type="InterPro" id="IPR029149">
    <property type="entry name" value="Creatin/AminoP/Spt16_N"/>
</dbReference>
<feature type="domain" description="FACT complex subunit SPT16 N-terminal lobe" evidence="2">
    <location>
        <begin position="7"/>
        <end position="107"/>
    </location>
</feature>
<dbReference type="Proteomes" id="UP000663671">
    <property type="component" value="Chromosome 2"/>
</dbReference>
<keyword evidence="1" id="KW-0227">DNA damage</keyword>
<reference evidence="3" key="1">
    <citation type="submission" date="2021-01" db="EMBL/GenBank/DDBJ databases">
        <title>Chromosome-level genome assembly of a human fungal pathogen reveals clustering of transcriptionally co-regulated genes.</title>
        <authorList>
            <person name="Voorhies M."/>
            <person name="Cohen S."/>
            <person name="Shea T.P."/>
            <person name="Petrus S."/>
            <person name="Munoz J.F."/>
            <person name="Poplawski S."/>
            <person name="Goldman W.E."/>
            <person name="Michael T."/>
            <person name="Cuomo C.A."/>
            <person name="Sil A."/>
            <person name="Beyhan S."/>
        </authorList>
    </citation>
    <scope>NUCLEOTIDE SEQUENCE</scope>
    <source>
        <strain evidence="3">WU24</strain>
    </source>
</reference>
<dbReference type="InterPro" id="IPR040258">
    <property type="entry name" value="Spt16"/>
</dbReference>
<evidence type="ECO:0000259" key="2">
    <source>
        <dbReference type="SMART" id="SM01285"/>
    </source>
</evidence>
<evidence type="ECO:0000313" key="3">
    <source>
        <dbReference type="EMBL" id="QSS59254.1"/>
    </source>
</evidence>
<dbReference type="Gene3D" id="3.40.350.10">
    <property type="entry name" value="Creatinase/prolidase N-terminal domain"/>
    <property type="match status" value="1"/>
</dbReference>
<keyword evidence="1" id="KW-0805">Transcription regulation</keyword>
<dbReference type="OrthoDB" id="10251642at2759"/>
<dbReference type="GO" id="GO:0006260">
    <property type="term" value="P:DNA replication"/>
    <property type="evidence" value="ECO:0007669"/>
    <property type="project" value="UniProtKB-KW"/>
</dbReference>
<keyword evidence="1" id="KW-0234">DNA repair</keyword>
<dbReference type="GO" id="GO:0006281">
    <property type="term" value="P:DNA repair"/>
    <property type="evidence" value="ECO:0007669"/>
    <property type="project" value="UniProtKB-UniRule"/>
</dbReference>
<keyword evidence="1" id="KW-0158">Chromosome</keyword>
<dbReference type="GO" id="GO:0006368">
    <property type="term" value="P:transcription elongation by RNA polymerase II"/>
    <property type="evidence" value="ECO:0007669"/>
    <property type="project" value="TreeGrafter"/>
</dbReference>
<comment type="function">
    <text evidence="1">Component of the FACT complex, a general chromatin factor that acts to reorganize nucleosomes. The FACT complex is involved in multiple processes that require DNA as a template such as mRNA elongation, DNA replication and DNA repair. During transcription elongation the FACT complex acts as a histone chaperone that both destabilizes and restores nucleosomal structure. It facilitates the passage of RNA polymerase II and transcription by promoting the dissociation of one histone H2A-H2B dimer from the nucleosome, then subsequently promotes the reestablishment of the nucleosome following the passage of RNA polymerase II.</text>
</comment>
<dbReference type="GO" id="GO:0035101">
    <property type="term" value="C:FACT complex"/>
    <property type="evidence" value="ECO:0007669"/>
    <property type="project" value="UniProtKB-UniRule"/>
</dbReference>
<organism evidence="3 4">
    <name type="scientific">Ajellomyces capsulatus</name>
    <name type="common">Darling's disease fungus</name>
    <name type="synonym">Histoplasma capsulatum</name>
    <dbReference type="NCBI Taxonomy" id="5037"/>
    <lineage>
        <taxon>Eukaryota</taxon>
        <taxon>Fungi</taxon>
        <taxon>Dikarya</taxon>
        <taxon>Ascomycota</taxon>
        <taxon>Pezizomycotina</taxon>
        <taxon>Eurotiomycetes</taxon>
        <taxon>Eurotiomycetidae</taxon>
        <taxon>Onygenales</taxon>
        <taxon>Ajellomycetaceae</taxon>
        <taxon>Histoplasma</taxon>
    </lineage>
</organism>
<name>A0A8A1M3K5_AJECA</name>
<keyword evidence="1" id="KW-0804">Transcription</keyword>
<accession>A0A8A1M3K5</accession>
<dbReference type="PANTHER" id="PTHR13980:SF15">
    <property type="entry name" value="FACT COMPLEX SUBUNIT SPT16"/>
    <property type="match status" value="1"/>
</dbReference>
<evidence type="ECO:0000256" key="1">
    <source>
        <dbReference type="RuleBase" id="RU367052"/>
    </source>
</evidence>
<proteinExistence type="inferred from homology"/>
<protein>
    <recommendedName>
        <fullName evidence="1">FACT complex subunit</fullName>
    </recommendedName>
</protein>
<dbReference type="InterPro" id="IPR029148">
    <property type="entry name" value="FACT-SPT16_Nlobe"/>
</dbReference>
<dbReference type="Pfam" id="PF14826">
    <property type="entry name" value="FACT-Spt16_Nlob"/>
    <property type="match status" value="1"/>
</dbReference>
<dbReference type="SMART" id="SM01285">
    <property type="entry name" value="FACT-Spt16_Nlob"/>
    <property type="match status" value="1"/>
</dbReference>
<keyword evidence="1" id="KW-0539">Nucleus</keyword>
<comment type="subunit">
    <text evidence="1">Component of the FACT complex.</text>
</comment>
<comment type="similarity">
    <text evidence="1">Belongs to the peptidase M24 family. SPT16 subfamily.</text>
</comment>
<keyword evidence="1" id="KW-0235">DNA replication</keyword>
<sequence length="108" mass="12516">MADEIKIDKATFFNRLSTFYSAWRADKRLSNPVFGGVGSIVILMGKTEDANSFQKNNAMHFWLLGYEFPATLFVFTTEAMVERYQLKSSSPRKTLSRKQRFSRNAWMS</sequence>
<comment type="subcellular location">
    <subcellularLocation>
        <location evidence="1">Nucleus</location>
    </subcellularLocation>
    <subcellularLocation>
        <location evidence="1">Chromosome</location>
    </subcellularLocation>
</comment>
<gene>
    <name evidence="3" type="primary">SPT16</name>
    <name evidence="3" type="ORF">I7I51_08687</name>
</gene>
<dbReference type="GO" id="GO:0031491">
    <property type="term" value="F:nucleosome binding"/>
    <property type="evidence" value="ECO:0007669"/>
    <property type="project" value="TreeGrafter"/>
</dbReference>
<dbReference type="EMBL" id="CP069109">
    <property type="protein sequence ID" value="QSS59254.1"/>
    <property type="molecule type" value="Genomic_DNA"/>
</dbReference>